<dbReference type="SUPFAM" id="SSF47384">
    <property type="entry name" value="Homodimeric domain of signal transducing histidine kinase"/>
    <property type="match status" value="1"/>
</dbReference>
<dbReference type="InterPro" id="IPR005467">
    <property type="entry name" value="His_kinase_dom"/>
</dbReference>
<dbReference type="InterPro" id="IPR036097">
    <property type="entry name" value="HisK_dim/P_sf"/>
</dbReference>
<dbReference type="InterPro" id="IPR036890">
    <property type="entry name" value="HATPase_C_sf"/>
</dbReference>
<evidence type="ECO:0000256" key="2">
    <source>
        <dbReference type="ARBA" id="ARBA00012438"/>
    </source>
</evidence>
<dbReference type="SUPFAM" id="SSF55785">
    <property type="entry name" value="PYP-like sensor domain (PAS domain)"/>
    <property type="match status" value="1"/>
</dbReference>
<dbReference type="PANTHER" id="PTHR43047:SF72">
    <property type="entry name" value="OSMOSENSING HISTIDINE PROTEIN KINASE SLN1"/>
    <property type="match status" value="1"/>
</dbReference>
<dbReference type="PROSITE" id="PS50109">
    <property type="entry name" value="HIS_KIN"/>
    <property type="match status" value="1"/>
</dbReference>
<evidence type="ECO:0000259" key="6">
    <source>
        <dbReference type="PROSITE" id="PS50109"/>
    </source>
</evidence>
<comment type="caution">
    <text evidence="8">The sequence shown here is derived from an EMBL/GenBank/DDBJ whole genome shotgun (WGS) entry which is preliminary data.</text>
</comment>
<keyword evidence="3" id="KW-0597">Phosphoprotein</keyword>
<dbReference type="AlphaFoldDB" id="A0A2M7XD39"/>
<dbReference type="GO" id="GO:0005886">
    <property type="term" value="C:plasma membrane"/>
    <property type="evidence" value="ECO:0007669"/>
    <property type="project" value="TreeGrafter"/>
</dbReference>
<evidence type="ECO:0000256" key="4">
    <source>
        <dbReference type="ARBA" id="ARBA00022679"/>
    </source>
</evidence>
<evidence type="ECO:0000256" key="5">
    <source>
        <dbReference type="ARBA" id="ARBA00022777"/>
    </source>
</evidence>
<dbReference type="PROSITE" id="PS50112">
    <property type="entry name" value="PAS"/>
    <property type="match status" value="1"/>
</dbReference>
<dbReference type="Gene3D" id="3.30.450.20">
    <property type="entry name" value="PAS domain"/>
    <property type="match status" value="1"/>
</dbReference>
<dbReference type="EC" id="2.7.13.3" evidence="2"/>
<evidence type="ECO:0000256" key="1">
    <source>
        <dbReference type="ARBA" id="ARBA00000085"/>
    </source>
</evidence>
<dbReference type="InterPro" id="IPR003018">
    <property type="entry name" value="GAF"/>
</dbReference>
<sequence>MVIAIVSLIYLTKTRNASNKQKKITSRNLFEISLLKEIGERIGYSLNVQNIVDIITGSIHQFMEYSTVSYMLIQPDGIIFKTTLEESISEDFIEDLESRMIASISALLNKDLSDVTVKKLTTGAVIRNDKKVSIQSFFNIPLIIRSNVVGVITVAHTKPDHFKDEETTLLYKITQTASNTVSRLETVIETEKTKMTTMVKSMADGILMLDNDYRILIANPSLKKIIGLAYKEHIDIFDIIETLGTTFDIRELIDNCISQKTSITSEEVEINDRFVKFTSSPVWSEPGETLRIIGTITVVNDITEEKKLEQMREDFTAMMVHELRAPLTSIKLTSEIIKDGTLVPGTSEFSEYTNSLLSTSTQILELVNDILDVSKMEKGSYKLNIVASDIRNIAKGSLASFEPNATAKKITLNLNIDPKIPADVLLDPKYLRESINNYLSNAIKFTKVGSVNLQMLLHEAGNNLENEAFVAGIKWFLKTTDQIRNLPNSIIVAVTDTGIGIPPEEFKLLFKKFSQVSTAQQSEQKGTGLGLAVVKGIASAHHGIVGIGSEINHGSTFYITFPLVQPEASETKQTADIPQLEDAK</sequence>
<dbReference type="Gene3D" id="1.10.287.130">
    <property type="match status" value="1"/>
</dbReference>
<dbReference type="Gene3D" id="3.30.450.40">
    <property type="match status" value="1"/>
</dbReference>
<proteinExistence type="predicted"/>
<evidence type="ECO:0000313" key="8">
    <source>
        <dbReference type="EMBL" id="PJA45797.1"/>
    </source>
</evidence>
<evidence type="ECO:0000313" key="9">
    <source>
        <dbReference type="Proteomes" id="UP000231263"/>
    </source>
</evidence>
<dbReference type="Pfam" id="PF02518">
    <property type="entry name" value="HATPase_c"/>
    <property type="match status" value="1"/>
</dbReference>
<dbReference type="CDD" id="cd00130">
    <property type="entry name" value="PAS"/>
    <property type="match status" value="1"/>
</dbReference>
<protein>
    <recommendedName>
        <fullName evidence="2">histidine kinase</fullName>
        <ecNumber evidence="2">2.7.13.3</ecNumber>
    </recommendedName>
</protein>
<dbReference type="EMBL" id="PFWT01000025">
    <property type="protein sequence ID" value="PJA45797.1"/>
    <property type="molecule type" value="Genomic_DNA"/>
</dbReference>
<dbReference type="Proteomes" id="UP000231263">
    <property type="component" value="Unassembled WGS sequence"/>
</dbReference>
<dbReference type="GO" id="GO:0009927">
    <property type="term" value="F:histidine phosphotransfer kinase activity"/>
    <property type="evidence" value="ECO:0007669"/>
    <property type="project" value="TreeGrafter"/>
</dbReference>
<accession>A0A2M7XD39</accession>
<dbReference type="Gene3D" id="3.30.565.10">
    <property type="entry name" value="Histidine kinase-like ATPase, C-terminal domain"/>
    <property type="match status" value="1"/>
</dbReference>
<dbReference type="InterPro" id="IPR003661">
    <property type="entry name" value="HisK_dim/P_dom"/>
</dbReference>
<keyword evidence="4" id="KW-0808">Transferase</keyword>
<feature type="domain" description="PAS" evidence="7">
    <location>
        <begin position="191"/>
        <end position="232"/>
    </location>
</feature>
<dbReference type="SUPFAM" id="SSF55781">
    <property type="entry name" value="GAF domain-like"/>
    <property type="match status" value="1"/>
</dbReference>
<reference evidence="9" key="1">
    <citation type="submission" date="2017-09" db="EMBL/GenBank/DDBJ databases">
        <title>Depth-based differentiation of microbial function through sediment-hosted aquifers and enrichment of novel symbionts in the deep terrestrial subsurface.</title>
        <authorList>
            <person name="Probst A.J."/>
            <person name="Ladd B."/>
            <person name="Jarett J.K."/>
            <person name="Geller-Mcgrath D.E."/>
            <person name="Sieber C.M.K."/>
            <person name="Emerson J.B."/>
            <person name="Anantharaman K."/>
            <person name="Thomas B.C."/>
            <person name="Malmstrom R."/>
            <person name="Stieglmeier M."/>
            <person name="Klingl A."/>
            <person name="Woyke T."/>
            <person name="Ryan C.M."/>
            <person name="Banfield J.F."/>
        </authorList>
    </citation>
    <scope>NUCLEOTIDE SEQUENCE [LARGE SCALE GENOMIC DNA]</scope>
</reference>
<dbReference type="GO" id="GO:0000155">
    <property type="term" value="F:phosphorelay sensor kinase activity"/>
    <property type="evidence" value="ECO:0007669"/>
    <property type="project" value="InterPro"/>
</dbReference>
<dbReference type="InterPro" id="IPR000014">
    <property type="entry name" value="PAS"/>
</dbReference>
<evidence type="ECO:0000259" key="7">
    <source>
        <dbReference type="PROSITE" id="PS50112"/>
    </source>
</evidence>
<dbReference type="InterPro" id="IPR004358">
    <property type="entry name" value="Sig_transdc_His_kin-like_C"/>
</dbReference>
<comment type="catalytic activity">
    <reaction evidence="1">
        <text>ATP + protein L-histidine = ADP + protein N-phospho-L-histidine.</text>
        <dbReference type="EC" id="2.7.13.3"/>
    </reaction>
</comment>
<dbReference type="PRINTS" id="PR00344">
    <property type="entry name" value="BCTRLSENSOR"/>
</dbReference>
<dbReference type="Pfam" id="PF00512">
    <property type="entry name" value="HisKA"/>
    <property type="match status" value="1"/>
</dbReference>
<organism evidence="8 9">
    <name type="scientific">Candidatus Uhrbacteria bacterium CG_4_9_14_3_um_filter_41_35</name>
    <dbReference type="NCBI Taxonomy" id="1975034"/>
    <lineage>
        <taxon>Bacteria</taxon>
        <taxon>Candidatus Uhriibacteriota</taxon>
    </lineage>
</organism>
<dbReference type="InterPro" id="IPR003594">
    <property type="entry name" value="HATPase_dom"/>
</dbReference>
<name>A0A2M7XD39_9BACT</name>
<dbReference type="InterPro" id="IPR035965">
    <property type="entry name" value="PAS-like_dom_sf"/>
</dbReference>
<keyword evidence="5" id="KW-0418">Kinase</keyword>
<dbReference type="SMART" id="SM00388">
    <property type="entry name" value="HisKA"/>
    <property type="match status" value="1"/>
</dbReference>
<dbReference type="Pfam" id="PF01590">
    <property type="entry name" value="GAF"/>
    <property type="match status" value="1"/>
</dbReference>
<gene>
    <name evidence="8" type="ORF">CO173_04460</name>
</gene>
<dbReference type="SMART" id="SM00387">
    <property type="entry name" value="HATPase_c"/>
    <property type="match status" value="1"/>
</dbReference>
<feature type="domain" description="Histidine kinase" evidence="6">
    <location>
        <begin position="318"/>
        <end position="565"/>
    </location>
</feature>
<evidence type="ECO:0000256" key="3">
    <source>
        <dbReference type="ARBA" id="ARBA00022553"/>
    </source>
</evidence>
<dbReference type="PANTHER" id="PTHR43047">
    <property type="entry name" value="TWO-COMPONENT HISTIDINE PROTEIN KINASE"/>
    <property type="match status" value="1"/>
</dbReference>
<dbReference type="InterPro" id="IPR029016">
    <property type="entry name" value="GAF-like_dom_sf"/>
</dbReference>
<dbReference type="SUPFAM" id="SSF55874">
    <property type="entry name" value="ATPase domain of HSP90 chaperone/DNA topoisomerase II/histidine kinase"/>
    <property type="match status" value="1"/>
</dbReference>
<dbReference type="CDD" id="cd00082">
    <property type="entry name" value="HisKA"/>
    <property type="match status" value="1"/>
</dbReference>
<dbReference type="NCBIfam" id="TIGR00229">
    <property type="entry name" value="sensory_box"/>
    <property type="match status" value="1"/>
</dbReference>